<feature type="compositionally biased region" description="Polar residues" evidence="1">
    <location>
        <begin position="400"/>
        <end position="422"/>
    </location>
</feature>
<feature type="region of interest" description="Disordered" evidence="1">
    <location>
        <begin position="147"/>
        <end position="328"/>
    </location>
</feature>
<reference evidence="2" key="1">
    <citation type="journal article" date="2014" name="PLoS Genet.">
        <title>Signature Gene Expression Reveals Novel Clues to the Molecular Mechanisms of Dimorphic Transition in Penicillium marneffei.</title>
        <authorList>
            <person name="Yang E."/>
            <person name="Wang G."/>
            <person name="Cai J."/>
            <person name="Woo P.C."/>
            <person name="Lau S.K."/>
            <person name="Yuen K.-Y."/>
            <person name="Chow W.-N."/>
            <person name="Lin X."/>
        </authorList>
    </citation>
    <scope>NUCLEOTIDE SEQUENCE [LARGE SCALE GENOMIC DNA]</scope>
    <source>
        <strain evidence="2">PM1</strain>
    </source>
</reference>
<feature type="compositionally biased region" description="Polar residues" evidence="1">
    <location>
        <begin position="435"/>
        <end position="454"/>
    </location>
</feature>
<protein>
    <submittedName>
        <fullName evidence="2">Uncharacterized protein</fullName>
    </submittedName>
</protein>
<feature type="compositionally biased region" description="Basic and acidic residues" evidence="1">
    <location>
        <begin position="255"/>
        <end position="280"/>
    </location>
</feature>
<evidence type="ECO:0000313" key="2">
    <source>
        <dbReference type="EMBL" id="KFX52498.1"/>
    </source>
</evidence>
<organism evidence="2">
    <name type="scientific">Talaromyces marneffei PM1</name>
    <dbReference type="NCBI Taxonomy" id="1077442"/>
    <lineage>
        <taxon>Eukaryota</taxon>
        <taxon>Fungi</taxon>
        <taxon>Dikarya</taxon>
        <taxon>Ascomycota</taxon>
        <taxon>Pezizomycotina</taxon>
        <taxon>Eurotiomycetes</taxon>
        <taxon>Eurotiomycetidae</taxon>
        <taxon>Eurotiales</taxon>
        <taxon>Trichocomaceae</taxon>
        <taxon>Talaromyces</taxon>
        <taxon>Talaromyces sect. Talaromyces</taxon>
    </lineage>
</organism>
<feature type="compositionally biased region" description="Basic and acidic residues" evidence="1">
    <location>
        <begin position="20"/>
        <end position="34"/>
    </location>
</feature>
<evidence type="ECO:0000256" key="1">
    <source>
        <dbReference type="SAM" id="MobiDB-lite"/>
    </source>
</evidence>
<feature type="compositionally biased region" description="Polar residues" evidence="1">
    <location>
        <begin position="306"/>
        <end position="315"/>
    </location>
</feature>
<feature type="compositionally biased region" description="Polar residues" evidence="1">
    <location>
        <begin position="1"/>
        <end position="13"/>
    </location>
</feature>
<feature type="compositionally biased region" description="Low complexity" evidence="1">
    <location>
        <begin position="80"/>
        <end position="120"/>
    </location>
</feature>
<dbReference type="AlphaFoldDB" id="A0A093Y4X8"/>
<proteinExistence type="predicted"/>
<dbReference type="HOGENOM" id="CLU_548807_0_0_1"/>
<dbReference type="EMBL" id="JPOX01000003">
    <property type="protein sequence ID" value="KFX52498.1"/>
    <property type="molecule type" value="Genomic_DNA"/>
</dbReference>
<name>A0A093Y4X8_TALMA</name>
<comment type="caution">
    <text evidence="2">The sequence shown here is derived from an EMBL/GenBank/DDBJ whole genome shotgun (WGS) entry which is preliminary data.</text>
</comment>
<accession>A0A093Y4X8</accession>
<sequence length="497" mass="56088">MEASYYQNHQPPYQKSPCLSERRTDICPDIDRTNDLGYINSSPRIRPLHHSLSYPPASGRPLHGHEFQVARARSRLQTRSSPSTTGIISSSPELPQTTLSVSASSSSSSPTTTTLSSFPLPYRSQSATHYRSPSSEYPPATFLLTSQDFRPYHSPPTPTLPGRFSSPDDSRPSTSSAGLPNSYESESNPNTGSFSSPNWQPRDSKWPQSRSQSSRKYIPKGRRYDSPINQRRMAPRNGFIHPAKKGTLPGPNQAVERKVQDGRRTRVDELATRCNDDKTPTEGPRLVNHALPASLDNGEEERPPSTKETSMSVSRYVSPKDEEDSVQSIRNSQYWTQLKHDPIFSDLSTGSETISITDLKQRRNQILQTHAPSRQAIMKEQGTQTDPEEQLPFSRPRSPTKITATEQTRPEQFNSRPKSVPQSRKRPHAKDSNQHNRTSSLTDTDSPRIHSQQLEGRRGFKRSRSVTEEDYEENDYPHRRKVGSGISQDSFYRYLPS</sequence>
<gene>
    <name evidence="2" type="ORF">GQ26_0033490</name>
</gene>
<feature type="region of interest" description="Disordered" evidence="1">
    <location>
        <begin position="369"/>
        <end position="497"/>
    </location>
</feature>
<feature type="region of interest" description="Disordered" evidence="1">
    <location>
        <begin position="1"/>
        <end position="120"/>
    </location>
</feature>
<feature type="compositionally biased region" description="Polar residues" evidence="1">
    <location>
        <begin position="177"/>
        <end position="215"/>
    </location>
</feature>